<protein>
    <submittedName>
        <fullName evidence="1">Uncharacterized protein</fullName>
    </submittedName>
</protein>
<gene>
    <name evidence="1" type="ORF">BN522_00274</name>
</gene>
<dbReference type="Proteomes" id="UP000018189">
    <property type="component" value="Unassembled WGS sequence"/>
</dbReference>
<comment type="caution">
    <text evidence="1">The sequence shown here is derived from an EMBL/GenBank/DDBJ whole genome shotgun (WGS) entry which is preliminary data.</text>
</comment>
<reference evidence="1" key="1">
    <citation type="submission" date="2012-11" db="EMBL/GenBank/DDBJ databases">
        <title>Dependencies among metagenomic species, viruses, plasmids and units of genetic variation.</title>
        <authorList>
            <person name="Nielsen H.B."/>
            <person name="Almeida M."/>
            <person name="Juncker A.S."/>
            <person name="Rasmussen S."/>
            <person name="Li J."/>
            <person name="Sunagawa S."/>
            <person name="Plichta D."/>
            <person name="Gautier L."/>
            <person name="Le Chatelier E."/>
            <person name="Peletier E."/>
            <person name="Bonde I."/>
            <person name="Nielsen T."/>
            <person name="Manichanh C."/>
            <person name="Arumugam M."/>
            <person name="Batto J."/>
            <person name="Santos M.B.Q.D."/>
            <person name="Blom N."/>
            <person name="Borruel N."/>
            <person name="Burgdorf K.S."/>
            <person name="Boumezbeur F."/>
            <person name="Casellas F."/>
            <person name="Dore J."/>
            <person name="Guarner F."/>
            <person name="Hansen T."/>
            <person name="Hildebrand F."/>
            <person name="Kaas R.S."/>
            <person name="Kennedy S."/>
            <person name="Kristiansen K."/>
            <person name="Kultima J.R."/>
            <person name="Leonard P."/>
            <person name="Levenez F."/>
            <person name="Lund O."/>
            <person name="Moumen B."/>
            <person name="Le Paslier D."/>
            <person name="Pons N."/>
            <person name="Pedersen O."/>
            <person name="Prifti E."/>
            <person name="Qin J."/>
            <person name="Raes J."/>
            <person name="Tap J."/>
            <person name="Tims S."/>
            <person name="Ussery D.W."/>
            <person name="Yamada T."/>
            <person name="MetaHit consortium"/>
            <person name="Renault P."/>
            <person name="Sicheritz-Ponten T."/>
            <person name="Bork P."/>
            <person name="Wang J."/>
            <person name="Brunak S."/>
            <person name="Ehrlich S.D."/>
        </authorList>
    </citation>
    <scope>NUCLEOTIDE SEQUENCE [LARGE SCALE GENOMIC DNA]</scope>
</reference>
<dbReference type="AlphaFoldDB" id="R7PR05"/>
<accession>R7PR05</accession>
<proteinExistence type="predicted"/>
<name>R7PR05_METSM</name>
<organism evidence="1">
    <name type="scientific">Methanobrevibacter smithii CAG:186</name>
    <dbReference type="NCBI Taxonomy" id="1263088"/>
    <lineage>
        <taxon>Archaea</taxon>
        <taxon>Methanobacteriati</taxon>
        <taxon>Methanobacteriota</taxon>
        <taxon>Methanomada group</taxon>
        <taxon>Methanobacteria</taxon>
        <taxon>Methanobacteriales</taxon>
        <taxon>Methanobacteriaceae</taxon>
        <taxon>Methanobrevibacter</taxon>
    </lineage>
</organism>
<dbReference type="EMBL" id="CBKP010000008">
    <property type="protein sequence ID" value="CDF28373.1"/>
    <property type="molecule type" value="Genomic_DNA"/>
</dbReference>
<evidence type="ECO:0000313" key="1">
    <source>
        <dbReference type="EMBL" id="CDF28373.1"/>
    </source>
</evidence>
<sequence>MFFKVKVPLLTANNLTSLELLPLIICDAPSIVVSLLIIIPDDKELSAEESYL</sequence>